<evidence type="ECO:0000313" key="1">
    <source>
        <dbReference type="EMBL" id="UQA90686.1"/>
    </source>
</evidence>
<dbReference type="EMBL" id="CP086322">
    <property type="protein sequence ID" value="UQA90686.1"/>
    <property type="molecule type" value="Genomic_DNA"/>
</dbReference>
<dbReference type="Gene3D" id="3.40.630.10">
    <property type="entry name" value="Zn peptidases"/>
    <property type="match status" value="1"/>
</dbReference>
<gene>
    <name evidence="1" type="ORF">K9S39_01175</name>
</gene>
<dbReference type="Proteomes" id="UP000830115">
    <property type="component" value="Chromosome"/>
</dbReference>
<protein>
    <submittedName>
        <fullName evidence="1">Uncharacterized protein</fullName>
    </submittedName>
</protein>
<accession>A0ABY4M371</accession>
<organism evidence="1 2">
    <name type="scientific">Streptomyces halobius</name>
    <dbReference type="NCBI Taxonomy" id="2879846"/>
    <lineage>
        <taxon>Bacteria</taxon>
        <taxon>Bacillati</taxon>
        <taxon>Actinomycetota</taxon>
        <taxon>Actinomycetes</taxon>
        <taxon>Kitasatosporales</taxon>
        <taxon>Streptomycetaceae</taxon>
        <taxon>Streptomyces</taxon>
    </lineage>
</organism>
<reference evidence="1" key="1">
    <citation type="submission" date="2021-10" db="EMBL/GenBank/DDBJ databases">
        <title>Streptomyces nigrumlapis sp.nov.,an antimicrobial producing actinobacterium isolated from Black Gobi rocks.</title>
        <authorList>
            <person name="Wen Y."/>
            <person name="Zhang W."/>
            <person name="Liu X.G."/>
        </authorList>
    </citation>
    <scope>NUCLEOTIDE SEQUENCE</scope>
    <source>
        <strain evidence="1">ST13-2-2</strain>
    </source>
</reference>
<name>A0ABY4M371_9ACTN</name>
<dbReference type="RefSeq" id="WP_248861446.1">
    <property type="nucleotide sequence ID" value="NZ_CP086322.1"/>
</dbReference>
<evidence type="ECO:0000313" key="2">
    <source>
        <dbReference type="Proteomes" id="UP000830115"/>
    </source>
</evidence>
<keyword evidence="2" id="KW-1185">Reference proteome</keyword>
<dbReference type="SUPFAM" id="SSF53187">
    <property type="entry name" value="Zn-dependent exopeptidases"/>
    <property type="match status" value="1"/>
</dbReference>
<proteinExistence type="predicted"/>
<sequence length="472" mass="50678">MSLEDEVRLLEMLGPRLTGSVAHRALVEDVAAKLTGMGLAVRRDTRRFTRWEVPGDAGRVRLEVAGRELRVASAYPYSGTTGPAGISRPLRHLAGIRPDWKRARNAIAVIEVPHVAVCSDILFGSWGEGPDLPPLLHPVLSASLFGPSLKAARKAGVSGVIAVWKGMSAENARGQYVPFTLPDQNIPALWVAGDAGEHVVRAARSGAQATLVLDAELTPGCETDTIWAVAEGETRDETILVITHSDGTNAVEENGHIALLALAEVTVRRRPRRTVVFVMTTGHLRIPAMTGKGQATTAWMAAHPELWAGAPGQARAVAGLAMEHLGAREHRDDPHTGTCQDTGRLEPELLYATTRELREIVAAEWSGATPGAVQIAAPGPLIHFGEGEPLYDQGIPGVALVTSPQYLLAERTGDLVDLGAMHRQIDSFQRLLHRFDTLPPTGFGTIRKPSKARKAAAAIRVLKAVLTAKRRQ</sequence>